<accession>A0A5D6V8X6</accession>
<dbReference type="EMBL" id="VTHL01000004">
    <property type="protein sequence ID" value="TYZ11966.1"/>
    <property type="molecule type" value="Genomic_DNA"/>
</dbReference>
<evidence type="ECO:0000313" key="2">
    <source>
        <dbReference type="Proteomes" id="UP000322791"/>
    </source>
</evidence>
<reference evidence="1 2" key="1">
    <citation type="submission" date="2019-08" db="EMBL/GenBank/DDBJ databases">
        <authorList>
            <person name="Seo M.-J."/>
        </authorList>
    </citation>
    <scope>NUCLEOTIDE SEQUENCE [LARGE SCALE GENOMIC DNA]</scope>
    <source>
        <strain evidence="1 2">KIGAM108</strain>
    </source>
</reference>
<dbReference type="Proteomes" id="UP000322791">
    <property type="component" value="Unassembled WGS sequence"/>
</dbReference>
<sequence>MSAATSQPEKVIQLIKAELPGLRVVAAIDVASGKCLASYCRPRAPAAEWVAEHHATTVRQQQLALQAWPGRPEQLTDMLIPMRRHLHLLRVARKGEWFVYLAVKADELSLALAREVLRMAMKRAGC</sequence>
<gene>
    <name evidence="1" type="ORF">FY528_06355</name>
</gene>
<comment type="caution">
    <text evidence="1">The sequence shown here is derived from an EMBL/GenBank/DDBJ whole genome shotgun (WGS) entry which is preliminary data.</text>
</comment>
<dbReference type="RefSeq" id="WP_149070145.1">
    <property type="nucleotide sequence ID" value="NZ_VTHL01000004.1"/>
</dbReference>
<evidence type="ECO:0008006" key="3">
    <source>
        <dbReference type="Google" id="ProtNLM"/>
    </source>
</evidence>
<evidence type="ECO:0000313" key="1">
    <source>
        <dbReference type="EMBL" id="TYZ11966.1"/>
    </source>
</evidence>
<protein>
    <recommendedName>
        <fullName evidence="3">Roadblock/LC7 domain-containing protein</fullName>
    </recommendedName>
</protein>
<keyword evidence="2" id="KW-1185">Reference proteome</keyword>
<dbReference type="AlphaFoldDB" id="A0A5D6V8X6"/>
<organism evidence="1 2">
    <name type="scientific">Hymenobacter lutimineralis</name>
    <dbReference type="NCBI Taxonomy" id="2606448"/>
    <lineage>
        <taxon>Bacteria</taxon>
        <taxon>Pseudomonadati</taxon>
        <taxon>Bacteroidota</taxon>
        <taxon>Cytophagia</taxon>
        <taxon>Cytophagales</taxon>
        <taxon>Hymenobacteraceae</taxon>
        <taxon>Hymenobacter</taxon>
    </lineage>
</organism>
<name>A0A5D6V8X6_9BACT</name>
<proteinExistence type="predicted"/>